<name>A0ABX3GQF8_9BACL</name>
<dbReference type="Proteomes" id="UP000187158">
    <property type="component" value="Unassembled WGS sequence"/>
</dbReference>
<dbReference type="RefSeq" id="WP_076218585.1">
    <property type="nucleotide sequence ID" value="NZ_MPTJ01000018.1"/>
</dbReference>
<organism evidence="1 2">
    <name type="scientific">Paenibacillus odorifer</name>
    <dbReference type="NCBI Taxonomy" id="189426"/>
    <lineage>
        <taxon>Bacteria</taxon>
        <taxon>Bacillati</taxon>
        <taxon>Bacillota</taxon>
        <taxon>Bacilli</taxon>
        <taxon>Bacillales</taxon>
        <taxon>Paenibacillaceae</taxon>
        <taxon>Paenibacillus</taxon>
    </lineage>
</organism>
<evidence type="ECO:0000313" key="2">
    <source>
        <dbReference type="Proteomes" id="UP000187158"/>
    </source>
</evidence>
<sequence length="71" mass="8229">MMEWVKYDRHDRSIVSHTDTLVTDGRRVVLVARHAAKIHPDGGYGWHINDTPLTWVTHWAKIVLPEEGDNQ</sequence>
<reference evidence="1 2" key="1">
    <citation type="submission" date="2016-11" db="EMBL/GenBank/DDBJ databases">
        <title>Paenibacillus species isolates.</title>
        <authorList>
            <person name="Beno S.M."/>
        </authorList>
    </citation>
    <scope>NUCLEOTIDE SEQUENCE [LARGE SCALE GENOMIC DNA]</scope>
    <source>
        <strain evidence="1 2">FSL H7-0433</strain>
    </source>
</reference>
<dbReference type="EMBL" id="MPVP01000047">
    <property type="protein sequence ID" value="OMD34797.1"/>
    <property type="molecule type" value="Genomic_DNA"/>
</dbReference>
<gene>
    <name evidence="1" type="ORF">BSO21_10270</name>
</gene>
<keyword evidence="2" id="KW-1185">Reference proteome</keyword>
<comment type="caution">
    <text evidence="1">The sequence shown here is derived from an EMBL/GenBank/DDBJ whole genome shotgun (WGS) entry which is preliminary data.</text>
</comment>
<proteinExistence type="predicted"/>
<evidence type="ECO:0000313" key="1">
    <source>
        <dbReference type="EMBL" id="OMD34797.1"/>
    </source>
</evidence>
<protein>
    <submittedName>
        <fullName evidence="1">Uncharacterized protein</fullName>
    </submittedName>
</protein>
<accession>A0ABX3GQF8</accession>